<reference evidence="1 2" key="1">
    <citation type="submission" date="2024-01" db="EMBL/GenBank/DDBJ databases">
        <title>Genome assemblies of Stephania.</title>
        <authorList>
            <person name="Yang L."/>
        </authorList>
    </citation>
    <scope>NUCLEOTIDE SEQUENCE [LARGE SCALE GENOMIC DNA]</scope>
    <source>
        <strain evidence="1">YNDBR</strain>
        <tissue evidence="1">Leaf</tissue>
    </source>
</reference>
<organism evidence="1 2">
    <name type="scientific">Stephania yunnanensis</name>
    <dbReference type="NCBI Taxonomy" id="152371"/>
    <lineage>
        <taxon>Eukaryota</taxon>
        <taxon>Viridiplantae</taxon>
        <taxon>Streptophyta</taxon>
        <taxon>Embryophyta</taxon>
        <taxon>Tracheophyta</taxon>
        <taxon>Spermatophyta</taxon>
        <taxon>Magnoliopsida</taxon>
        <taxon>Ranunculales</taxon>
        <taxon>Menispermaceae</taxon>
        <taxon>Menispermoideae</taxon>
        <taxon>Cissampelideae</taxon>
        <taxon>Stephania</taxon>
    </lineage>
</organism>
<comment type="caution">
    <text evidence="1">The sequence shown here is derived from an EMBL/GenBank/DDBJ whole genome shotgun (WGS) entry which is preliminary data.</text>
</comment>
<evidence type="ECO:0000313" key="2">
    <source>
        <dbReference type="Proteomes" id="UP001420932"/>
    </source>
</evidence>
<name>A0AAP0IVN5_9MAGN</name>
<evidence type="ECO:0000313" key="1">
    <source>
        <dbReference type="EMBL" id="KAK9121728.1"/>
    </source>
</evidence>
<dbReference type="Proteomes" id="UP001420932">
    <property type="component" value="Unassembled WGS sequence"/>
</dbReference>
<dbReference type="EMBL" id="JBBNAF010000008">
    <property type="protein sequence ID" value="KAK9121728.1"/>
    <property type="molecule type" value="Genomic_DNA"/>
</dbReference>
<dbReference type="AlphaFoldDB" id="A0AAP0IVN5"/>
<protein>
    <submittedName>
        <fullName evidence="1">Uncharacterized protein</fullName>
    </submittedName>
</protein>
<sequence length="65" mass="7424">MTESLKFSRVKVGDMVVTGAVEKLSDFFLHCDYVDYWTYLSPQFMIEESQASRSGNGLLQLIDLI</sequence>
<accession>A0AAP0IVN5</accession>
<keyword evidence="2" id="KW-1185">Reference proteome</keyword>
<gene>
    <name evidence="1" type="ORF">Syun_019345</name>
</gene>
<proteinExistence type="predicted"/>